<dbReference type="EMBL" id="CP024923">
    <property type="protein sequence ID" value="ATY31034.1"/>
    <property type="molecule type" value="Genomic_DNA"/>
</dbReference>
<evidence type="ECO:0000313" key="1">
    <source>
        <dbReference type="EMBL" id="ATY31034.1"/>
    </source>
</evidence>
<protein>
    <submittedName>
        <fullName evidence="1">Uncharacterized protein</fullName>
    </submittedName>
</protein>
<proteinExistence type="predicted"/>
<evidence type="ECO:0000313" key="2">
    <source>
        <dbReference type="Proteomes" id="UP000229081"/>
    </source>
</evidence>
<reference evidence="1 2" key="1">
    <citation type="submission" date="2017-11" db="EMBL/GenBank/DDBJ databases">
        <title>Complete genome sequence of Sphingomonas sp. Strain Cra20, a psychrotolerant potential plant growth promoting rhizobacteria.</title>
        <authorList>
            <person name="Luo Y."/>
        </authorList>
    </citation>
    <scope>NUCLEOTIDE SEQUENCE [LARGE SCALE GENOMIC DNA]</scope>
    <source>
        <strain evidence="1 2">Cra20</strain>
    </source>
</reference>
<name>A0A2K8MDK2_9SPHN</name>
<keyword evidence="2" id="KW-1185">Reference proteome</keyword>
<dbReference type="KEGG" id="sphc:CVN68_02740"/>
<sequence length="182" mass="18520">MVDAAHSPAGVDTEALGAQLAGLQAADPAFGNAVQSAVEAQLSAVDAGRLQGAIDAAAAAQPGLTRQLTTIDLPATPDITAVNPTYSYNPQGQLVDACGTRVTSVEAPDARQAALEKSLATYDEHAQKVTGGPISGPMYSGAYALGASEKTLNQVHSVGKVLDGFAEPLAQNAETMHVPIDR</sequence>
<gene>
    <name evidence="1" type="ORF">CVN68_02740</name>
</gene>
<organism evidence="1 2">
    <name type="scientific">Sphingomonas psychrotolerans</name>
    <dbReference type="NCBI Taxonomy" id="1327635"/>
    <lineage>
        <taxon>Bacteria</taxon>
        <taxon>Pseudomonadati</taxon>
        <taxon>Pseudomonadota</taxon>
        <taxon>Alphaproteobacteria</taxon>
        <taxon>Sphingomonadales</taxon>
        <taxon>Sphingomonadaceae</taxon>
        <taxon>Sphingomonas</taxon>
    </lineage>
</organism>
<dbReference type="Proteomes" id="UP000229081">
    <property type="component" value="Chromosome"/>
</dbReference>
<accession>A0A2K8MDK2</accession>
<dbReference type="AlphaFoldDB" id="A0A2K8MDK2"/>